<dbReference type="OrthoDB" id="386949at2759"/>
<dbReference type="PANTHER" id="PTHR31531:SF2">
    <property type="entry name" value="E3 UBIQUITIN-PROTEIN LIGASE E3D"/>
    <property type="match status" value="1"/>
</dbReference>
<dbReference type="GO" id="GO:0030332">
    <property type="term" value="F:cyclin binding"/>
    <property type="evidence" value="ECO:0007669"/>
    <property type="project" value="TreeGrafter"/>
</dbReference>
<dbReference type="GO" id="GO:0031624">
    <property type="term" value="F:ubiquitin conjugating enzyme binding"/>
    <property type="evidence" value="ECO:0007669"/>
    <property type="project" value="TreeGrafter"/>
</dbReference>
<dbReference type="AlphaFoldDB" id="A0A1R3RQH9"/>
<dbReference type="GO" id="GO:0000151">
    <property type="term" value="C:ubiquitin ligase complex"/>
    <property type="evidence" value="ECO:0007669"/>
    <property type="project" value="TreeGrafter"/>
</dbReference>
<dbReference type="GO" id="GO:0006513">
    <property type="term" value="P:protein monoubiquitination"/>
    <property type="evidence" value="ECO:0007669"/>
    <property type="project" value="TreeGrafter"/>
</dbReference>
<reference evidence="2" key="1">
    <citation type="journal article" date="2017" name="Genome Biol.">
        <title>Comparative genomics reveals high biological diversity and specific adaptations in the industrially and medically important fungal genus Aspergillus.</title>
        <authorList>
            <person name="de Vries R.P."/>
            <person name="Riley R."/>
            <person name="Wiebenga A."/>
            <person name="Aguilar-Osorio G."/>
            <person name="Amillis S."/>
            <person name="Uchima C.A."/>
            <person name="Anderluh G."/>
            <person name="Asadollahi M."/>
            <person name="Askin M."/>
            <person name="Barry K."/>
            <person name="Battaglia E."/>
            <person name="Bayram O."/>
            <person name="Benocci T."/>
            <person name="Braus-Stromeyer S.A."/>
            <person name="Caldana C."/>
            <person name="Canovas D."/>
            <person name="Cerqueira G.C."/>
            <person name="Chen F."/>
            <person name="Chen W."/>
            <person name="Choi C."/>
            <person name="Clum A."/>
            <person name="Dos Santos R.A."/>
            <person name="Damasio A.R."/>
            <person name="Diallinas G."/>
            <person name="Emri T."/>
            <person name="Fekete E."/>
            <person name="Flipphi M."/>
            <person name="Freyberg S."/>
            <person name="Gallo A."/>
            <person name="Gournas C."/>
            <person name="Habgood R."/>
            <person name="Hainaut M."/>
            <person name="Harispe M.L."/>
            <person name="Henrissat B."/>
            <person name="Hilden K.S."/>
            <person name="Hope R."/>
            <person name="Hossain A."/>
            <person name="Karabika E."/>
            <person name="Karaffa L."/>
            <person name="Karanyi Z."/>
            <person name="Krasevec N."/>
            <person name="Kuo A."/>
            <person name="Kusch H."/>
            <person name="LaButti K."/>
            <person name="Lagendijk E.L."/>
            <person name="Lapidus A."/>
            <person name="Levasseur A."/>
            <person name="Lindquist E."/>
            <person name="Lipzen A."/>
            <person name="Logrieco A.F."/>
            <person name="MacCabe A."/>
            <person name="Maekelae M.R."/>
            <person name="Malavazi I."/>
            <person name="Melin P."/>
            <person name="Meyer V."/>
            <person name="Mielnichuk N."/>
            <person name="Miskei M."/>
            <person name="Molnar A.P."/>
            <person name="Mule G."/>
            <person name="Ngan C.Y."/>
            <person name="Orejas M."/>
            <person name="Orosz E."/>
            <person name="Ouedraogo J.P."/>
            <person name="Overkamp K.M."/>
            <person name="Park H.-S."/>
            <person name="Perrone G."/>
            <person name="Piumi F."/>
            <person name="Punt P.J."/>
            <person name="Ram A.F."/>
            <person name="Ramon A."/>
            <person name="Rauscher S."/>
            <person name="Record E."/>
            <person name="Riano-Pachon D.M."/>
            <person name="Robert V."/>
            <person name="Roehrig J."/>
            <person name="Ruller R."/>
            <person name="Salamov A."/>
            <person name="Salih N.S."/>
            <person name="Samson R.A."/>
            <person name="Sandor E."/>
            <person name="Sanguinetti M."/>
            <person name="Schuetze T."/>
            <person name="Sepcic K."/>
            <person name="Shelest E."/>
            <person name="Sherlock G."/>
            <person name="Sophianopoulou V."/>
            <person name="Squina F.M."/>
            <person name="Sun H."/>
            <person name="Susca A."/>
            <person name="Todd R.B."/>
            <person name="Tsang A."/>
            <person name="Unkles S.E."/>
            <person name="van de Wiele N."/>
            <person name="van Rossen-Uffink D."/>
            <person name="Oliveira J.V."/>
            <person name="Vesth T.C."/>
            <person name="Visser J."/>
            <person name="Yu J.-H."/>
            <person name="Zhou M."/>
            <person name="Andersen M.R."/>
            <person name="Archer D.B."/>
            <person name="Baker S.E."/>
            <person name="Benoit I."/>
            <person name="Brakhage A.A."/>
            <person name="Braus G.H."/>
            <person name="Fischer R."/>
            <person name="Frisvad J.C."/>
            <person name="Goldman G.H."/>
            <person name="Houbraken J."/>
            <person name="Oakley B."/>
            <person name="Pocsi I."/>
            <person name="Scazzocchio C."/>
            <person name="Seiboth B."/>
            <person name="vanKuyk P.A."/>
            <person name="Wortman J."/>
            <person name="Dyer P.S."/>
            <person name="Grigoriev I.V."/>
        </authorList>
    </citation>
    <scope>NUCLEOTIDE SEQUENCE [LARGE SCALE GENOMIC DNA]</scope>
    <source>
        <strain evidence="2">ITEM 5010</strain>
    </source>
</reference>
<dbReference type="GO" id="GO:0005634">
    <property type="term" value="C:nucleus"/>
    <property type="evidence" value="ECO:0007669"/>
    <property type="project" value="TreeGrafter"/>
</dbReference>
<proteinExistence type="predicted"/>
<dbReference type="GO" id="GO:0043161">
    <property type="term" value="P:proteasome-mediated ubiquitin-dependent protein catabolic process"/>
    <property type="evidence" value="ECO:0007669"/>
    <property type="project" value="TreeGrafter"/>
</dbReference>
<dbReference type="Pfam" id="PF09814">
    <property type="entry name" value="HECT_2"/>
    <property type="match status" value="1"/>
</dbReference>
<evidence type="ECO:0000313" key="1">
    <source>
        <dbReference type="EMBL" id="OOF96747.1"/>
    </source>
</evidence>
<dbReference type="EMBL" id="KV907498">
    <property type="protein sequence ID" value="OOF96747.1"/>
    <property type="molecule type" value="Genomic_DNA"/>
</dbReference>
<dbReference type="OMA" id="QAMKVFY"/>
<dbReference type="Proteomes" id="UP000188318">
    <property type="component" value="Unassembled WGS sequence"/>
</dbReference>
<dbReference type="InterPro" id="IPR019193">
    <property type="entry name" value="UBQ-conj_enz_E2-bd_prot"/>
</dbReference>
<accession>A0A1R3RQH9</accession>
<dbReference type="GO" id="GO:0000209">
    <property type="term" value="P:protein polyubiquitination"/>
    <property type="evidence" value="ECO:0007669"/>
    <property type="project" value="TreeGrafter"/>
</dbReference>
<protein>
    <recommendedName>
        <fullName evidence="3">Ubiquitin-conjugating enzyme E2-binding protein</fullName>
    </recommendedName>
</protein>
<evidence type="ECO:0000313" key="2">
    <source>
        <dbReference type="Proteomes" id="UP000188318"/>
    </source>
</evidence>
<evidence type="ECO:0008006" key="3">
    <source>
        <dbReference type="Google" id="ProtNLM"/>
    </source>
</evidence>
<dbReference type="GO" id="GO:0061630">
    <property type="term" value="F:ubiquitin protein ligase activity"/>
    <property type="evidence" value="ECO:0007669"/>
    <property type="project" value="TreeGrafter"/>
</dbReference>
<dbReference type="VEuPathDB" id="FungiDB:ASPCADRAFT_506363"/>
<keyword evidence="2" id="KW-1185">Reference proteome</keyword>
<dbReference type="PANTHER" id="PTHR31531">
    <property type="entry name" value="E3 UBIQUITIN-PROTEIN LIGASE E3D FAMILY MEMBER"/>
    <property type="match status" value="1"/>
</dbReference>
<dbReference type="GO" id="GO:0051865">
    <property type="term" value="P:protein autoubiquitination"/>
    <property type="evidence" value="ECO:0007669"/>
    <property type="project" value="TreeGrafter"/>
</dbReference>
<organism evidence="1 2">
    <name type="scientific">Aspergillus carbonarius (strain ITEM 5010)</name>
    <dbReference type="NCBI Taxonomy" id="602072"/>
    <lineage>
        <taxon>Eukaryota</taxon>
        <taxon>Fungi</taxon>
        <taxon>Dikarya</taxon>
        <taxon>Ascomycota</taxon>
        <taxon>Pezizomycotina</taxon>
        <taxon>Eurotiomycetes</taxon>
        <taxon>Eurotiomycetidae</taxon>
        <taxon>Eurotiales</taxon>
        <taxon>Aspergillaceae</taxon>
        <taxon>Aspergillus</taxon>
        <taxon>Aspergillus subgen. Circumdati</taxon>
    </lineage>
</organism>
<dbReference type="STRING" id="602072.A0A1R3RQH9"/>
<sequence length="415" mass="45937">MQSLSPQTHPGNESPLQLHAELLPNIRQLTLCISIPPTTPSTDLTISLSVSRRSVSVSLLNDEPVTLKLPARVNQASRRILQLHPTTFSQAQPNAEQGQYSFPLQLDETENDNAALLKIDGALDGFVPWTATDMSSDTRLRCLGCGTGVLDEGKVWKDLPSGNWAEMMDFWHCHKPDPPAGAGEPSEDDPNALVKGYGAANQVVAREGTVLIDVPTFLVAEGDCVGVKQIPNENTTTICCSTCNTRLGVHDPIANGHRLFKSRLSASTPSPDEPPTTTWAHHPAETIIAAQLLEFVERENVRHFVLHCNHKSGLLIWIFNPTLHYSNASSTHSISPQRAMKVFFRDLSEAEIEDRLHPEPGKVSSLALEEVKLLEDEIQTFREVLMKSNRVLPVGARVFRELNVGLVSRFERWKY</sequence>
<name>A0A1R3RQH9_ASPC5</name>
<dbReference type="GO" id="GO:0005829">
    <property type="term" value="C:cytosol"/>
    <property type="evidence" value="ECO:0007669"/>
    <property type="project" value="TreeGrafter"/>
</dbReference>
<gene>
    <name evidence="1" type="ORF">ASPCADRAFT_506363</name>
</gene>